<gene>
    <name evidence="1" type="ORF">CANTADRAFT_22791</name>
</gene>
<proteinExistence type="predicted"/>
<organism evidence="1 2">
    <name type="scientific">Suhomyces tanzawaensis NRRL Y-17324</name>
    <dbReference type="NCBI Taxonomy" id="984487"/>
    <lineage>
        <taxon>Eukaryota</taxon>
        <taxon>Fungi</taxon>
        <taxon>Dikarya</taxon>
        <taxon>Ascomycota</taxon>
        <taxon>Saccharomycotina</taxon>
        <taxon>Pichiomycetes</taxon>
        <taxon>Debaryomycetaceae</taxon>
        <taxon>Suhomyces</taxon>
    </lineage>
</organism>
<reference evidence="2" key="1">
    <citation type="submission" date="2016-05" db="EMBL/GenBank/DDBJ databases">
        <title>Comparative genomics of biotechnologically important yeasts.</title>
        <authorList>
            <consortium name="DOE Joint Genome Institute"/>
            <person name="Riley R."/>
            <person name="Haridas S."/>
            <person name="Wolfe K.H."/>
            <person name="Lopes M.R."/>
            <person name="Hittinger C.T."/>
            <person name="Goker M."/>
            <person name="Salamov A."/>
            <person name="Wisecaver J."/>
            <person name="Long T.M."/>
            <person name="Aerts A.L."/>
            <person name="Barry K."/>
            <person name="Choi C."/>
            <person name="Clum A."/>
            <person name="Coughlan A.Y."/>
            <person name="Deshpande S."/>
            <person name="Douglass A.P."/>
            <person name="Hanson S.J."/>
            <person name="Klenk H.-P."/>
            <person name="Labutti K."/>
            <person name="Lapidus A."/>
            <person name="Lindquist E."/>
            <person name="Lipzen A."/>
            <person name="Meier-Kolthoff J.P."/>
            <person name="Ohm R.A."/>
            <person name="Otillar R.P."/>
            <person name="Pangilinan J."/>
            <person name="Peng Y."/>
            <person name="Rokas A."/>
            <person name="Rosa C.A."/>
            <person name="Scheuner C."/>
            <person name="Sibirny A.A."/>
            <person name="Slot J.C."/>
            <person name="Stielow J.B."/>
            <person name="Sun H."/>
            <person name="Kurtzman C.P."/>
            <person name="Blackwell M."/>
            <person name="Grigoriev I.V."/>
            <person name="Jeffries T.W."/>
        </authorList>
    </citation>
    <scope>NUCLEOTIDE SEQUENCE [LARGE SCALE GENOMIC DNA]</scope>
    <source>
        <strain evidence="2">NRRL Y-17324</strain>
    </source>
</reference>
<name>A0A1E4SH57_9ASCO</name>
<protein>
    <recommendedName>
        <fullName evidence="3">F-box domain-containing protein</fullName>
    </recommendedName>
</protein>
<dbReference type="GeneID" id="30981009"/>
<evidence type="ECO:0008006" key="3">
    <source>
        <dbReference type="Google" id="ProtNLM"/>
    </source>
</evidence>
<dbReference type="AlphaFoldDB" id="A0A1E4SH57"/>
<dbReference type="Proteomes" id="UP000094285">
    <property type="component" value="Unassembled WGS sequence"/>
</dbReference>
<evidence type="ECO:0000313" key="1">
    <source>
        <dbReference type="EMBL" id="ODV78844.1"/>
    </source>
</evidence>
<keyword evidence="2" id="KW-1185">Reference proteome</keyword>
<evidence type="ECO:0000313" key="2">
    <source>
        <dbReference type="Proteomes" id="UP000094285"/>
    </source>
</evidence>
<dbReference type="RefSeq" id="XP_020063966.1">
    <property type="nucleotide sequence ID" value="XM_020206872.1"/>
</dbReference>
<accession>A0A1E4SH57</accession>
<dbReference type="EMBL" id="KV453913">
    <property type="protein sequence ID" value="ODV78844.1"/>
    <property type="molecule type" value="Genomic_DNA"/>
</dbReference>
<sequence>MVCVIRYGNLAVDDVLSMSRASSGLRQALDHEIIWKEAFLHEWGSIINDYELTVPVAMYHQACVSFACRRNTLVQRIHNSTIRSNKEMSAFLDRHMHLHDFVVALRLYKDAEHQLLLESPVDFKLLHVVNTLIIRHNYSIAINWVHQHLHNLEFDHDYEQFWFKIGHFGKSFHKYVHLRHRVLSRIRRRAHSEITHNILYNGSNPKIRLENSTIYFASNEAFIKFMKTFASVILDSLEFEPPVLSGYSVSPDQGHTILSIYSGIEWGESTVLYAIMVKIFREILDKYNIKVGDQQASPFTAHITAQFIRVHDYYLGLEKNPLTNINDVPVMMSSATYKRFLARTMNISIRDDKLEPFVSPIRFSHLVEYYKLANLQFGIPEEQFEGDDPLFIDVKTQQELNFIKTLLRFLSLKQVSGYTTYLFCLELYLCLKELNNAIHILTLMELYASQDLCVLQEYLVMSDARYEYTNGISERFKSGCLVYHDEKEDIGIFIKYKLLTYAKILRLGSRWDEVIHEVDLELFMPSSAQKLLTYREFGFDILGLYFKDIDNNMELIPYKKDDIEDYTFR</sequence>